<dbReference type="OrthoDB" id="9803233at2"/>
<dbReference type="InterPro" id="IPR050832">
    <property type="entry name" value="Bact_Acetyltransf"/>
</dbReference>
<dbReference type="Proteomes" id="UP000077177">
    <property type="component" value="Chromosome"/>
</dbReference>
<dbReference type="RefSeq" id="WP_066406151.1">
    <property type="nucleotide sequence ID" value="NZ_CP011390.1"/>
</dbReference>
<keyword evidence="1 4" id="KW-0808">Transferase</keyword>
<dbReference type="CDD" id="cd04301">
    <property type="entry name" value="NAT_SF"/>
    <property type="match status" value="1"/>
</dbReference>
<dbReference type="STRING" id="1492898.SY85_17415"/>
<name>A0A172TY94_9BACT</name>
<reference evidence="4 5" key="2">
    <citation type="journal article" date="2016" name="Int. J. Syst. Evol. Microbiol.">
        <title>Flavisolibacter tropicus sp. nov., isolated from tropical soil.</title>
        <authorList>
            <person name="Lee J.J."/>
            <person name="Kang M.S."/>
            <person name="Kim G.S."/>
            <person name="Lee C.S."/>
            <person name="Lim S."/>
            <person name="Lee J."/>
            <person name="Roh S.H."/>
            <person name="Kang H."/>
            <person name="Ha J.M."/>
            <person name="Bae S."/>
            <person name="Jung H.Y."/>
            <person name="Kim M.K."/>
        </authorList>
    </citation>
    <scope>NUCLEOTIDE SEQUENCE [LARGE SCALE GENOMIC DNA]</scope>
    <source>
        <strain evidence="4 5">LCS9</strain>
    </source>
</reference>
<sequence>MATVFRTDSDHNDFRSLVVQLDKDLQQRYGEEQAFFDQFNKLTKIRHVVVVYDGEQAIGCGAIKEYTPQVAEVKRMFVAPLYRGKGIALQVLSELERWAQELGYNSCILETGKKQPEAIRLYEKAGYHIIPNYGQYAGVEMSLCMEKELERG</sequence>
<dbReference type="PANTHER" id="PTHR43877">
    <property type="entry name" value="AMINOALKYLPHOSPHONATE N-ACETYLTRANSFERASE-RELATED-RELATED"/>
    <property type="match status" value="1"/>
</dbReference>
<dbReference type="AlphaFoldDB" id="A0A172TY94"/>
<reference evidence="5" key="1">
    <citation type="submission" date="2015-01" db="EMBL/GenBank/DDBJ databases">
        <title>Flavisolibacter sp./LCS9/ whole genome sequencing.</title>
        <authorList>
            <person name="Kim M.K."/>
            <person name="Srinivasan S."/>
            <person name="Lee J.-J."/>
        </authorList>
    </citation>
    <scope>NUCLEOTIDE SEQUENCE [LARGE SCALE GENOMIC DNA]</scope>
    <source>
        <strain evidence="5">LCS9</strain>
    </source>
</reference>
<accession>A0A172TY94</accession>
<evidence type="ECO:0000313" key="4">
    <source>
        <dbReference type="EMBL" id="ANE52010.1"/>
    </source>
</evidence>
<keyword evidence="5" id="KW-1185">Reference proteome</keyword>
<keyword evidence="2" id="KW-0012">Acyltransferase</keyword>
<dbReference type="KEGG" id="fla:SY85_17415"/>
<evidence type="ECO:0000313" key="5">
    <source>
        <dbReference type="Proteomes" id="UP000077177"/>
    </source>
</evidence>
<dbReference type="InterPro" id="IPR016181">
    <property type="entry name" value="Acyl_CoA_acyltransferase"/>
</dbReference>
<evidence type="ECO:0000256" key="2">
    <source>
        <dbReference type="ARBA" id="ARBA00023315"/>
    </source>
</evidence>
<feature type="domain" description="N-acetyltransferase" evidence="3">
    <location>
        <begin position="3"/>
        <end position="150"/>
    </location>
</feature>
<evidence type="ECO:0000256" key="1">
    <source>
        <dbReference type="ARBA" id="ARBA00022679"/>
    </source>
</evidence>
<protein>
    <submittedName>
        <fullName evidence="4">GNAT family acetyltransferase</fullName>
    </submittedName>
</protein>
<dbReference type="SUPFAM" id="SSF55729">
    <property type="entry name" value="Acyl-CoA N-acyltransferases (Nat)"/>
    <property type="match status" value="1"/>
</dbReference>
<dbReference type="GO" id="GO:0016747">
    <property type="term" value="F:acyltransferase activity, transferring groups other than amino-acyl groups"/>
    <property type="evidence" value="ECO:0007669"/>
    <property type="project" value="InterPro"/>
</dbReference>
<dbReference type="PROSITE" id="PS51186">
    <property type="entry name" value="GNAT"/>
    <property type="match status" value="1"/>
</dbReference>
<evidence type="ECO:0000259" key="3">
    <source>
        <dbReference type="PROSITE" id="PS51186"/>
    </source>
</evidence>
<gene>
    <name evidence="4" type="ORF">SY85_17415</name>
</gene>
<dbReference type="PANTHER" id="PTHR43877:SF2">
    <property type="entry name" value="AMINOALKYLPHOSPHONATE N-ACETYLTRANSFERASE-RELATED"/>
    <property type="match status" value="1"/>
</dbReference>
<organism evidence="4 5">
    <name type="scientific">Flavisolibacter tropicus</name>
    <dbReference type="NCBI Taxonomy" id="1492898"/>
    <lineage>
        <taxon>Bacteria</taxon>
        <taxon>Pseudomonadati</taxon>
        <taxon>Bacteroidota</taxon>
        <taxon>Chitinophagia</taxon>
        <taxon>Chitinophagales</taxon>
        <taxon>Chitinophagaceae</taxon>
        <taxon>Flavisolibacter</taxon>
    </lineage>
</organism>
<dbReference type="InterPro" id="IPR000182">
    <property type="entry name" value="GNAT_dom"/>
</dbReference>
<dbReference type="Gene3D" id="3.40.630.30">
    <property type="match status" value="1"/>
</dbReference>
<proteinExistence type="predicted"/>
<dbReference type="Pfam" id="PF00583">
    <property type="entry name" value="Acetyltransf_1"/>
    <property type="match status" value="1"/>
</dbReference>
<dbReference type="EMBL" id="CP011390">
    <property type="protein sequence ID" value="ANE52010.1"/>
    <property type="molecule type" value="Genomic_DNA"/>
</dbReference>